<dbReference type="EMBL" id="CP002154">
    <property type="protein sequence ID" value="ADM41841.1"/>
    <property type="molecule type" value="Genomic_DNA"/>
</dbReference>
<dbReference type="PATRIC" id="fig|718251.5.peg.1797"/>
<dbReference type="InterPro" id="IPR037171">
    <property type="entry name" value="NagB/RpiA_transferase-like"/>
</dbReference>
<dbReference type="PANTHER" id="PTHR30363:SF58">
    <property type="entry name" value="REGULATORY PROTEIN, DEOR FAMILY"/>
    <property type="match status" value="1"/>
</dbReference>
<protein>
    <submittedName>
        <fullName evidence="5">Hypothetical transcriptional regulator YgbI</fullName>
    </submittedName>
</protein>
<dbReference type="InterPro" id="IPR036388">
    <property type="entry name" value="WH-like_DNA-bd_sf"/>
</dbReference>
<organism evidence="5 6">
    <name type="scientific">Edwardsiella tarda (strain FL6-60)</name>
    <dbReference type="NCBI Taxonomy" id="718251"/>
    <lineage>
        <taxon>Bacteria</taxon>
        <taxon>Pseudomonadati</taxon>
        <taxon>Pseudomonadota</taxon>
        <taxon>Gammaproteobacteria</taxon>
        <taxon>Enterobacterales</taxon>
        <taxon>Hafniaceae</taxon>
        <taxon>Edwardsiella</taxon>
    </lineage>
</organism>
<dbReference type="InterPro" id="IPR053533">
    <property type="entry name" value="HTH-type_regulator_YgbI-like"/>
</dbReference>
<dbReference type="SUPFAM" id="SSF46785">
    <property type="entry name" value="Winged helix' DNA-binding domain"/>
    <property type="match status" value="1"/>
</dbReference>
<name>A0A0H3DR75_EDWTF</name>
<keyword evidence="3" id="KW-0804">Transcription</keyword>
<dbReference type="InterPro" id="IPR050313">
    <property type="entry name" value="Carb_Metab_HTH_regulators"/>
</dbReference>
<evidence type="ECO:0000256" key="1">
    <source>
        <dbReference type="ARBA" id="ARBA00023015"/>
    </source>
</evidence>
<evidence type="ECO:0000313" key="5">
    <source>
        <dbReference type="EMBL" id="ADM41841.1"/>
    </source>
</evidence>
<keyword evidence="2" id="KW-0238">DNA-binding</keyword>
<evidence type="ECO:0000256" key="2">
    <source>
        <dbReference type="ARBA" id="ARBA00023125"/>
    </source>
</evidence>
<dbReference type="InterPro" id="IPR001034">
    <property type="entry name" value="DeoR_HTH"/>
</dbReference>
<dbReference type="HOGENOM" id="CLU_060699_1_4_6"/>
<dbReference type="KEGG" id="etd:ETAF_1733"/>
<proteinExistence type="predicted"/>
<dbReference type="GO" id="GO:0003677">
    <property type="term" value="F:DNA binding"/>
    <property type="evidence" value="ECO:0007669"/>
    <property type="project" value="UniProtKB-KW"/>
</dbReference>
<dbReference type="Proteomes" id="UP000002230">
    <property type="component" value="Chromosome"/>
</dbReference>
<evidence type="ECO:0000313" key="6">
    <source>
        <dbReference type="Proteomes" id="UP000002230"/>
    </source>
</evidence>
<dbReference type="Pfam" id="PF00455">
    <property type="entry name" value="DeoRC"/>
    <property type="match status" value="1"/>
</dbReference>
<dbReference type="InterPro" id="IPR018356">
    <property type="entry name" value="Tscrpt_reg_HTH_DeoR_CS"/>
</dbReference>
<dbReference type="PROSITE" id="PS51000">
    <property type="entry name" value="HTH_DEOR_2"/>
    <property type="match status" value="1"/>
</dbReference>
<dbReference type="GO" id="GO:0003700">
    <property type="term" value="F:DNA-binding transcription factor activity"/>
    <property type="evidence" value="ECO:0007669"/>
    <property type="project" value="InterPro"/>
</dbReference>
<feature type="domain" description="HTH deoR-type" evidence="4">
    <location>
        <begin position="3"/>
        <end position="58"/>
    </location>
</feature>
<evidence type="ECO:0000256" key="3">
    <source>
        <dbReference type="ARBA" id="ARBA00023163"/>
    </source>
</evidence>
<dbReference type="Pfam" id="PF08220">
    <property type="entry name" value="HTH_DeoR"/>
    <property type="match status" value="1"/>
</dbReference>
<keyword evidence="6" id="KW-1185">Reference proteome</keyword>
<reference evidence="5 6" key="2">
    <citation type="journal article" date="2011" name="BMC Immunol.">
        <title>Comparison of static immersion and intravenous injection systems for exposure of zebrafish embryos to the natural pathogen Edwardsiella tarda.</title>
        <authorList>
            <person name="van Soest J.J."/>
            <person name="Stockhammer O.W."/>
            <person name="Ordas A."/>
            <person name="Bloemberg G.V."/>
            <person name="Spaink H.P."/>
            <person name="Meijer A.H."/>
        </authorList>
    </citation>
    <scope>NUCLEOTIDE SEQUENCE [LARGE SCALE GENOMIC DNA]</scope>
    <source>
        <strain evidence="5 6">FL6-60</strain>
    </source>
</reference>
<keyword evidence="1" id="KW-0805">Transcription regulation</keyword>
<accession>A0A0H3DR75</accession>
<dbReference type="SMART" id="SM00420">
    <property type="entry name" value="HTH_DEOR"/>
    <property type="match status" value="1"/>
</dbReference>
<dbReference type="PRINTS" id="PR00037">
    <property type="entry name" value="HTHLACR"/>
</dbReference>
<dbReference type="PANTHER" id="PTHR30363">
    <property type="entry name" value="HTH-TYPE TRANSCRIPTIONAL REGULATOR SRLR-RELATED"/>
    <property type="match status" value="1"/>
</dbReference>
<dbReference type="AlphaFoldDB" id="A0A0H3DR75"/>
<dbReference type="SUPFAM" id="SSF100950">
    <property type="entry name" value="NagB/RpiA/CoA transferase-like"/>
    <property type="match status" value="1"/>
</dbReference>
<reference evidence="6" key="1">
    <citation type="submission" date="2010-08" db="EMBL/GenBank/DDBJ databases">
        <title>Genome comparisons of Edwardsiella bacteria analysed using deep sequencing technology.</title>
        <authorList>
            <person name="van Soest J.J."/>
            <person name="Henkel C.V."/>
            <person name="Jansen H.J."/>
            <person name="van den Hondel C.A.M.J.J."/>
            <person name="Bloemberg G.V."/>
            <person name="Meijer A.H."/>
            <person name="Spaink H.P."/>
        </authorList>
    </citation>
    <scope>NUCLEOTIDE SEQUENCE [LARGE SCALE GENOMIC DNA]</scope>
    <source>
        <strain evidence="6">FL6-60</strain>
    </source>
</reference>
<gene>
    <name evidence="5" type="primary">ygbI</name>
    <name evidence="5" type="ordered locus">ETAF_1733</name>
</gene>
<dbReference type="InterPro" id="IPR014036">
    <property type="entry name" value="DeoR-like_C"/>
</dbReference>
<dbReference type="Gene3D" id="1.10.10.10">
    <property type="entry name" value="Winged helix-like DNA-binding domain superfamily/Winged helix DNA-binding domain"/>
    <property type="match status" value="1"/>
</dbReference>
<dbReference type="InterPro" id="IPR036390">
    <property type="entry name" value="WH_DNA-bd_sf"/>
</dbReference>
<dbReference type="SMART" id="SM01134">
    <property type="entry name" value="DeoRC"/>
    <property type="match status" value="1"/>
</dbReference>
<sequence>MIPAERRQMILTIVAEKGVVSIAELTRRMQVSHMTVRRDVQKLEAQGAVVAVSGGVQSPARLAQEPSHQAKTAMAERQKQAIGQLAAGRVAAGSCIYLDAGTTTLSIARQLTAVADLTVVTNDFVIADFLMDHGSCTIIHTGGAVCRENRSCTGEAAAAMLRNVIIDQAFISASSWSLRGITTPDEAKVCVKRAVAQASRQRVLVCDSTKYGQIATWLALPLAQFELIISDDGLPEAAVRAMARAEIPLTLARAADGEA</sequence>
<dbReference type="PROSITE" id="PS00894">
    <property type="entry name" value="HTH_DEOR_1"/>
    <property type="match status" value="1"/>
</dbReference>
<evidence type="ECO:0000259" key="4">
    <source>
        <dbReference type="PROSITE" id="PS51000"/>
    </source>
</evidence>
<dbReference type="NCBIfam" id="NF040890">
    <property type="entry name" value="trans_reg_YgbI"/>
    <property type="match status" value="1"/>
</dbReference>